<dbReference type="Proteomes" id="UP000198362">
    <property type="component" value="Unassembled WGS sequence"/>
</dbReference>
<dbReference type="Gene3D" id="2.60.40.10">
    <property type="entry name" value="Immunoglobulins"/>
    <property type="match status" value="2"/>
</dbReference>
<dbReference type="InterPro" id="IPR006104">
    <property type="entry name" value="Glyco_hydro_2_N"/>
</dbReference>
<dbReference type="Pfam" id="PF02837">
    <property type="entry name" value="Glyco_hydro_2_N"/>
    <property type="match status" value="1"/>
</dbReference>
<keyword evidence="5" id="KW-0378">Hydrolase</keyword>
<feature type="domain" description="Beta galactosidase small chain/" evidence="8">
    <location>
        <begin position="689"/>
        <end position="954"/>
    </location>
</feature>
<evidence type="ECO:0000313" key="9">
    <source>
        <dbReference type="EMBL" id="SNT63973.1"/>
    </source>
</evidence>
<comment type="similarity">
    <text evidence="2">Belongs to the glycosyl hydrolase 2 family.</text>
</comment>
<evidence type="ECO:0000256" key="3">
    <source>
        <dbReference type="ARBA" id="ARBA00012756"/>
    </source>
</evidence>
<dbReference type="GO" id="GO:0009341">
    <property type="term" value="C:beta-galactosidase complex"/>
    <property type="evidence" value="ECO:0007669"/>
    <property type="project" value="InterPro"/>
</dbReference>
<dbReference type="SMART" id="SM01038">
    <property type="entry name" value="Bgal_small_N"/>
    <property type="match status" value="1"/>
</dbReference>
<dbReference type="InterPro" id="IPR006101">
    <property type="entry name" value="Glyco_hydro_2"/>
</dbReference>
<dbReference type="SUPFAM" id="SSF49785">
    <property type="entry name" value="Galactose-binding domain-like"/>
    <property type="match status" value="1"/>
</dbReference>
<reference evidence="9 10" key="1">
    <citation type="submission" date="2017-06" db="EMBL/GenBank/DDBJ databases">
        <authorList>
            <person name="Kim H.J."/>
            <person name="Triplett B.A."/>
        </authorList>
    </citation>
    <scope>NUCLEOTIDE SEQUENCE [LARGE SCALE GENOMIC DNA]</scope>
    <source>
        <strain evidence="9 10">CGMCC 4.5593</strain>
    </source>
</reference>
<dbReference type="RefSeq" id="WP_089254359.1">
    <property type="nucleotide sequence ID" value="NZ_FZPH01000016.1"/>
</dbReference>
<dbReference type="Pfam" id="PF02836">
    <property type="entry name" value="Glyco_hydro_2_C"/>
    <property type="match status" value="1"/>
</dbReference>
<dbReference type="SUPFAM" id="SSF49303">
    <property type="entry name" value="beta-Galactosidase/glucuronidase domain"/>
    <property type="match status" value="2"/>
</dbReference>
<sequence length="962" mass="105461">MTVSAWYEALSPCPAARPARAWCDSDAETLSLDGLWRFRFADRADGPTDFAAAEFDDAAWTDLPVPAHWQLHGHGAPAYTNTRYPFPLDPPRVPDENPTGDYRRVFELPTGWAGRTVLRLGGVDSAARIWLNGTEVGWTTGSRLVTEFDVTDLLRPGANVLAVRVVQWSAGSYLEDQDMWWLSGIFRGVDLVARPVEGALDDVTVRADYDHRTGAGTLLVTASTPARVRVPELGVDVAAGENVRLAHVEPWSAERPRLYDATVSSGAETVRLRVGFRTVAMVDGLLTVNGQPLLFNGVNRHEFHPDRGRALTEEDMLADVLLMKQHNVNAVRTSHYPPHPRFLELCDEYGLWVVDECDLETHGFWLADWRGNPADDARWEDLCVDRMRRMVQRDKNHPSIVLWSLGNESGSGRNLAAMARWTRAHDPSRPLLYERDWTCRDVDVYSRMYLPVADVEAIGQGAEPPLADAALDARRRAMPFIHAEYAHAMGNGPGNLREYQDLYEKYPRLQGGFVWEWIDHGLRATTADGQEFYAYGGDFGEIEHDGNFVADGLLFPDRTPSPGLLDLKKVFEPVRITADGDGVRIANLHGVRDLAHLEFRWLLEADGQEVARGVLSVPDVAAGASVRVALPVLPETGGEAFLTVRAVLAADEPWAKAGQEVAWSQLPVATAPQMVAARRSGPISRSTDGIQVGPGRFDPRDGRLRHLGGLAVAGPTLQVWRAPTDNDRAPHGEALEPVWRALGLDHLRRRVDAVEVADDTLVVRTRVAPVGRDLALLATYTWTARGDDRLGLSVAVEPVGPWTVPLPMLGVLFGLPDTLTGVEWFGSGPGESYPDTGLANRVGRFYRTVPELQTPYVFPQENGRRAAVRWATVTDGQGAGVRVSGPAPFGLTVRPWRAEALDQAAHPTDLRPDGHTWLTVDAGHQGIGSASCGPGVLPAYLLPAAPTRLDLELRVLGQGDAG</sequence>
<keyword evidence="10" id="KW-1185">Reference proteome</keyword>
<dbReference type="InterPro" id="IPR050347">
    <property type="entry name" value="Bact_Beta-galactosidase"/>
</dbReference>
<dbReference type="InterPro" id="IPR017853">
    <property type="entry name" value="GH"/>
</dbReference>
<dbReference type="Gene3D" id="2.60.120.260">
    <property type="entry name" value="Galactose-binding domain-like"/>
    <property type="match status" value="1"/>
</dbReference>
<dbReference type="Pfam" id="PF16353">
    <property type="entry name" value="LacZ_4"/>
    <property type="match status" value="1"/>
</dbReference>
<dbReference type="AlphaFoldDB" id="A0A239PAR8"/>
<organism evidence="9 10">
    <name type="scientific">Asanoa hainanensis</name>
    <dbReference type="NCBI Taxonomy" id="560556"/>
    <lineage>
        <taxon>Bacteria</taxon>
        <taxon>Bacillati</taxon>
        <taxon>Actinomycetota</taxon>
        <taxon>Actinomycetes</taxon>
        <taxon>Micromonosporales</taxon>
        <taxon>Micromonosporaceae</taxon>
        <taxon>Asanoa</taxon>
    </lineage>
</organism>
<proteinExistence type="inferred from homology"/>
<evidence type="ECO:0000256" key="2">
    <source>
        <dbReference type="ARBA" id="ARBA00007401"/>
    </source>
</evidence>
<gene>
    <name evidence="9" type="ORF">SAMN05421812_11650</name>
</gene>
<evidence type="ECO:0000256" key="7">
    <source>
        <dbReference type="ARBA" id="ARBA00032230"/>
    </source>
</evidence>
<dbReference type="GO" id="GO:0004565">
    <property type="term" value="F:beta-galactosidase activity"/>
    <property type="evidence" value="ECO:0007669"/>
    <property type="project" value="UniProtKB-EC"/>
</dbReference>
<evidence type="ECO:0000259" key="8">
    <source>
        <dbReference type="SMART" id="SM01038"/>
    </source>
</evidence>
<dbReference type="SUPFAM" id="SSF74650">
    <property type="entry name" value="Galactose mutarotase-like"/>
    <property type="match status" value="1"/>
</dbReference>
<dbReference type="InterPro" id="IPR032312">
    <property type="entry name" value="LacZ_4"/>
</dbReference>
<dbReference type="Gene3D" id="3.20.20.80">
    <property type="entry name" value="Glycosidases"/>
    <property type="match status" value="1"/>
</dbReference>
<evidence type="ECO:0000256" key="1">
    <source>
        <dbReference type="ARBA" id="ARBA00001412"/>
    </source>
</evidence>
<dbReference type="InterPro" id="IPR023230">
    <property type="entry name" value="Glyco_hydro_2_CS"/>
</dbReference>
<dbReference type="PANTHER" id="PTHR46323:SF2">
    <property type="entry name" value="BETA-GALACTOSIDASE"/>
    <property type="match status" value="1"/>
</dbReference>
<evidence type="ECO:0000256" key="4">
    <source>
        <dbReference type="ARBA" id="ARBA00013303"/>
    </source>
</evidence>
<dbReference type="EC" id="3.2.1.23" evidence="3"/>
<dbReference type="PANTHER" id="PTHR46323">
    <property type="entry name" value="BETA-GALACTOSIDASE"/>
    <property type="match status" value="1"/>
</dbReference>
<dbReference type="InterPro" id="IPR004199">
    <property type="entry name" value="B-gal_small/dom_5"/>
</dbReference>
<dbReference type="PROSITE" id="PS00719">
    <property type="entry name" value="GLYCOSYL_HYDROL_F2_1"/>
    <property type="match status" value="1"/>
</dbReference>
<protein>
    <recommendedName>
        <fullName evidence="4">Beta-galactosidase</fullName>
        <ecNumber evidence="3">3.2.1.23</ecNumber>
    </recommendedName>
    <alternativeName>
        <fullName evidence="7">Lactase</fullName>
    </alternativeName>
</protein>
<dbReference type="EMBL" id="FZPH01000016">
    <property type="protein sequence ID" value="SNT63973.1"/>
    <property type="molecule type" value="Genomic_DNA"/>
</dbReference>
<dbReference type="SUPFAM" id="SSF51445">
    <property type="entry name" value="(Trans)glycosidases"/>
    <property type="match status" value="1"/>
</dbReference>
<dbReference type="InterPro" id="IPR014718">
    <property type="entry name" value="GH-type_carb-bd"/>
</dbReference>
<dbReference type="PROSITE" id="PS00608">
    <property type="entry name" value="GLYCOSYL_HYDROL_F2_2"/>
    <property type="match status" value="1"/>
</dbReference>
<dbReference type="InterPro" id="IPR006103">
    <property type="entry name" value="Glyco_hydro_2_cat"/>
</dbReference>
<dbReference type="InterPro" id="IPR023232">
    <property type="entry name" value="Glyco_hydro_2_AS"/>
</dbReference>
<dbReference type="InterPro" id="IPR013783">
    <property type="entry name" value="Ig-like_fold"/>
</dbReference>
<dbReference type="Pfam" id="PF02929">
    <property type="entry name" value="Bgal_small_N"/>
    <property type="match status" value="1"/>
</dbReference>
<dbReference type="GO" id="GO:0030246">
    <property type="term" value="F:carbohydrate binding"/>
    <property type="evidence" value="ECO:0007669"/>
    <property type="project" value="InterPro"/>
</dbReference>
<dbReference type="GO" id="GO:0005990">
    <property type="term" value="P:lactose catabolic process"/>
    <property type="evidence" value="ECO:0007669"/>
    <property type="project" value="TreeGrafter"/>
</dbReference>
<accession>A0A239PAR8</accession>
<dbReference type="InterPro" id="IPR036156">
    <property type="entry name" value="Beta-gal/glucu_dom_sf"/>
</dbReference>
<dbReference type="Gene3D" id="2.70.98.10">
    <property type="match status" value="1"/>
</dbReference>
<evidence type="ECO:0000313" key="10">
    <source>
        <dbReference type="Proteomes" id="UP000198362"/>
    </source>
</evidence>
<comment type="catalytic activity">
    <reaction evidence="1">
        <text>Hydrolysis of terminal non-reducing beta-D-galactose residues in beta-D-galactosides.</text>
        <dbReference type="EC" id="3.2.1.23"/>
    </reaction>
</comment>
<name>A0A239PAR8_9ACTN</name>
<dbReference type="InterPro" id="IPR011013">
    <property type="entry name" value="Gal_mutarotase_sf_dom"/>
</dbReference>
<evidence type="ECO:0000256" key="6">
    <source>
        <dbReference type="ARBA" id="ARBA00023295"/>
    </source>
</evidence>
<evidence type="ECO:0000256" key="5">
    <source>
        <dbReference type="ARBA" id="ARBA00022801"/>
    </source>
</evidence>
<dbReference type="InterPro" id="IPR008979">
    <property type="entry name" value="Galactose-bd-like_sf"/>
</dbReference>
<dbReference type="OrthoDB" id="9762066at2"/>
<keyword evidence="6" id="KW-0326">Glycosidase</keyword>
<dbReference type="PRINTS" id="PR00132">
    <property type="entry name" value="GLHYDRLASE2"/>
</dbReference>